<evidence type="ECO:0000313" key="7">
    <source>
        <dbReference type="Proteomes" id="UP001154255"/>
    </source>
</evidence>
<evidence type="ECO:0000313" key="6">
    <source>
        <dbReference type="EMBL" id="CAI3953231.1"/>
    </source>
</evidence>
<dbReference type="InterPro" id="IPR023614">
    <property type="entry name" value="Porin_dom_sf"/>
</dbReference>
<dbReference type="EMBL" id="CAMXCM010000003">
    <property type="protein sequence ID" value="CAI3942934.1"/>
    <property type="molecule type" value="Genomic_DNA"/>
</dbReference>
<dbReference type="GO" id="GO:0015288">
    <property type="term" value="F:porin activity"/>
    <property type="evidence" value="ECO:0007669"/>
    <property type="project" value="TreeGrafter"/>
</dbReference>
<dbReference type="RefSeq" id="WP_271790264.1">
    <property type="nucleotide sequence ID" value="NZ_CAMXCM010000003.1"/>
</dbReference>
<feature type="chain" id="PRO_5040779416" description="Outer membrane OprD family porin" evidence="4">
    <location>
        <begin position="25"/>
        <end position="440"/>
    </location>
</feature>
<dbReference type="AlphaFoldDB" id="A0A9W4TPI4"/>
<keyword evidence="3 4" id="KW-0732">Signal</keyword>
<evidence type="ECO:0000256" key="2">
    <source>
        <dbReference type="ARBA" id="ARBA00022448"/>
    </source>
</evidence>
<evidence type="ECO:0000256" key="1">
    <source>
        <dbReference type="ARBA" id="ARBA00009075"/>
    </source>
</evidence>
<evidence type="ECO:0000256" key="4">
    <source>
        <dbReference type="SAM" id="SignalP"/>
    </source>
</evidence>
<reference evidence="5" key="1">
    <citation type="submission" date="2022-10" db="EMBL/GenBank/DDBJ databases">
        <authorList>
            <person name="Botero Cardona J."/>
        </authorList>
    </citation>
    <scope>NUCLEOTIDE SEQUENCE</scope>
    <source>
        <strain evidence="5">LMG 31819</strain>
        <strain evidence="6">R-53529</strain>
    </source>
</reference>
<dbReference type="Gene3D" id="2.40.160.10">
    <property type="entry name" value="Porin"/>
    <property type="match status" value="1"/>
</dbReference>
<evidence type="ECO:0000313" key="5">
    <source>
        <dbReference type="EMBL" id="CAI3942934.1"/>
    </source>
</evidence>
<proteinExistence type="inferred from homology"/>
<dbReference type="PANTHER" id="PTHR34596">
    <property type="entry name" value="CHITOPORIN"/>
    <property type="match status" value="1"/>
</dbReference>
<name>A0A9W4TPI4_9PROT</name>
<protein>
    <recommendedName>
        <fullName evidence="9">Outer membrane OprD family porin</fullName>
    </recommendedName>
</protein>
<comment type="similarity">
    <text evidence="1">Belongs to the outer membrane porin (Opr) (TC 1.B.25) family.</text>
</comment>
<sequence>MLKRHTKKILVPPFLILHSIGCNCAYCSETKAEKKHGFWADSVTSIVNRTVYDTRKYPDVKTSPNYATEWGYGLMASFQSGFTPGFVGFGIDAQSYTGLKLQAKGRTGRIRLLRKNADGSVQDFYNRTGGAAKVRLHSTVAKYGIMRPKTPIFSSSDTRLLPETSTGLLVTSNEVKKLTLQIGHFTANADRNATKNHNDLIVNYLNPSFRKGKSFDFVGGTYTGIKELSLTSYVGRYHNSWMTYYINGNYKHHLTHHQMIILDLQFYHSHNTGKSYAGKINNNTASLAATYQLGVHKFSAAYQKVHGNTPFDYVTRGAIWLPNATQLSDFNGPHEQSWQVSYELDLSLIGIHGLSISSAFIRGTGIDGTKMTQKSAYYWLGYGKNGKHWEHELMARYVVLKGWAKKLNITARHSIHQANKAQSEINTNQFRVAVEYPVVW</sequence>
<dbReference type="EMBL" id="CAMXCS010000005">
    <property type="protein sequence ID" value="CAI3953231.1"/>
    <property type="molecule type" value="Genomic_DNA"/>
</dbReference>
<feature type="signal peptide" evidence="4">
    <location>
        <begin position="1"/>
        <end position="24"/>
    </location>
</feature>
<evidence type="ECO:0008006" key="9">
    <source>
        <dbReference type="Google" id="ProtNLM"/>
    </source>
</evidence>
<keyword evidence="2" id="KW-0813">Transport</keyword>
<comment type="caution">
    <text evidence="5">The sequence shown here is derived from an EMBL/GenBank/DDBJ whole genome shotgun (WGS) entry which is preliminary data.</text>
</comment>
<dbReference type="Proteomes" id="UP001154259">
    <property type="component" value="Unassembled WGS sequence"/>
</dbReference>
<dbReference type="PANTHER" id="PTHR34596:SF2">
    <property type="entry name" value="CHITOPORIN"/>
    <property type="match status" value="1"/>
</dbReference>
<dbReference type="InterPro" id="IPR005318">
    <property type="entry name" value="OM_porin_bac"/>
</dbReference>
<keyword evidence="8" id="KW-1185">Reference proteome</keyword>
<organism evidence="5 7">
    <name type="scientific">Commensalibacter communis</name>
    <dbReference type="NCBI Taxonomy" id="2972786"/>
    <lineage>
        <taxon>Bacteria</taxon>
        <taxon>Pseudomonadati</taxon>
        <taxon>Pseudomonadota</taxon>
        <taxon>Alphaproteobacteria</taxon>
        <taxon>Acetobacterales</taxon>
        <taxon>Acetobacteraceae</taxon>
    </lineage>
</organism>
<dbReference type="Proteomes" id="UP001154255">
    <property type="component" value="Unassembled WGS sequence"/>
</dbReference>
<accession>A0A9W4TPI4</accession>
<evidence type="ECO:0000256" key="3">
    <source>
        <dbReference type="ARBA" id="ARBA00022729"/>
    </source>
</evidence>
<evidence type="ECO:0000313" key="8">
    <source>
        <dbReference type="Proteomes" id="UP001154259"/>
    </source>
</evidence>
<dbReference type="GO" id="GO:0016020">
    <property type="term" value="C:membrane"/>
    <property type="evidence" value="ECO:0007669"/>
    <property type="project" value="InterPro"/>
</dbReference>
<gene>
    <name evidence="6" type="ORF">R53529_LOCUS1835</name>
    <name evidence="5" type="ORF">R53530_LOCUS1345</name>
</gene>
<dbReference type="Pfam" id="PF03573">
    <property type="entry name" value="OprD"/>
    <property type="match status" value="1"/>
</dbReference>